<accession>A0A8K0UE90</accession>
<dbReference type="Gene3D" id="2.120.10.80">
    <property type="entry name" value="Kelch-type beta propeller"/>
    <property type="match status" value="2"/>
</dbReference>
<evidence type="ECO:0000313" key="3">
    <source>
        <dbReference type="EMBL" id="KAH8077510.1"/>
    </source>
</evidence>
<name>A0A8K0UE90_9AGAR</name>
<evidence type="ECO:0000256" key="2">
    <source>
        <dbReference type="ARBA" id="ARBA00022737"/>
    </source>
</evidence>
<keyword evidence="4" id="KW-1185">Reference proteome</keyword>
<evidence type="ECO:0000256" key="1">
    <source>
        <dbReference type="ARBA" id="ARBA00022441"/>
    </source>
</evidence>
<sequence>MKAKKYIEAIAKYKEVLTEFTPLHPNGVTLPLLNPSSEKQPGWRYNDLNYWQRMFVIDCCNNIALCYLRLKDDVEALRWFLESDVLFVTCSSMDKKPIFDWTGINPNVGEWYIQRITALSNMCDIFLRLGNTSQAVSCKWASHTLSVSAPPMVDSRPLRAMVDQDKMRSLTKLKHPDAALSPKLKIQNADMQVMGSWQKIVVPKSKNILPRMGFCKFVWKSRLYIFGGEKSLDGPHFRDLQYIDLENTDGGWKTLPRYMVFEPLTGKATGWKMRVHEGQKRAYLFNGRTDIEYFDLETEKWGSIETAWTPVANIPSWPYHQLLDFSMEILDDKIYVFGGSHSKSQLGCNLFVVLDLQTLKWRYLSGSVGSKEHPLMPDWTCPGPRRHPTTWVDPKLRKIFLMFGEADRVAAQLNNEPHGAMTCYGFGDFWSWDVKEEKWTMLRMEGNPPCARSEVAYNYNRKLGKTVIFGGYSPTIPCVSPEVDEHFSYSYYADTYVYTSSPDPQSSGTWKQVLTRGFPTYRAQAALVSDPATGKIFLFGGYTNAQFVRDKKHVIARSFGDLWWLRLDVAGTDAEGDDPGYFRGVDLDEDARTAKVGPWQRCFNCGSAGPWKKCGGTCGGKAFFCDASCLKEGWREHKNRHKCQNKK</sequence>
<dbReference type="Proteomes" id="UP000813824">
    <property type="component" value="Unassembled WGS sequence"/>
</dbReference>
<evidence type="ECO:0000313" key="4">
    <source>
        <dbReference type="Proteomes" id="UP000813824"/>
    </source>
</evidence>
<protein>
    <submittedName>
        <fullName evidence="3">Uncharacterized protein</fullName>
    </submittedName>
</protein>
<dbReference type="PANTHER" id="PTHR46093:SF18">
    <property type="entry name" value="FIBRONECTIN TYPE-III DOMAIN-CONTAINING PROTEIN"/>
    <property type="match status" value="1"/>
</dbReference>
<dbReference type="Pfam" id="PF24681">
    <property type="entry name" value="Kelch_KLHDC2_KLHL20_DRC7"/>
    <property type="match status" value="1"/>
</dbReference>
<dbReference type="InterPro" id="IPR011043">
    <property type="entry name" value="Gal_Oxase/kelch_b-propeller"/>
</dbReference>
<dbReference type="SUPFAM" id="SSF48452">
    <property type="entry name" value="TPR-like"/>
    <property type="match status" value="1"/>
</dbReference>
<comment type="caution">
    <text evidence="3">The sequence shown here is derived from an EMBL/GenBank/DDBJ whole genome shotgun (WGS) entry which is preliminary data.</text>
</comment>
<dbReference type="AlphaFoldDB" id="A0A8K0UE90"/>
<dbReference type="EMBL" id="JAEVFJ010000063">
    <property type="protein sequence ID" value="KAH8077510.1"/>
    <property type="molecule type" value="Genomic_DNA"/>
</dbReference>
<keyword evidence="2" id="KW-0677">Repeat</keyword>
<gene>
    <name evidence="3" type="ORF">BXZ70DRAFT_902237</name>
</gene>
<dbReference type="PANTHER" id="PTHR46093">
    <property type="entry name" value="ACYL-COA-BINDING DOMAIN-CONTAINING PROTEIN 5"/>
    <property type="match status" value="1"/>
</dbReference>
<proteinExistence type="predicted"/>
<dbReference type="OrthoDB" id="432528at2759"/>
<dbReference type="InterPro" id="IPR015915">
    <property type="entry name" value="Kelch-typ_b-propeller"/>
</dbReference>
<dbReference type="SUPFAM" id="SSF50965">
    <property type="entry name" value="Galactose oxidase, central domain"/>
    <property type="match status" value="1"/>
</dbReference>
<dbReference type="Gene3D" id="1.25.40.10">
    <property type="entry name" value="Tetratricopeptide repeat domain"/>
    <property type="match status" value="1"/>
</dbReference>
<reference evidence="3" key="1">
    <citation type="journal article" date="2021" name="New Phytol.">
        <title>Evolutionary innovations through gain and loss of genes in the ectomycorrhizal Boletales.</title>
        <authorList>
            <person name="Wu G."/>
            <person name="Miyauchi S."/>
            <person name="Morin E."/>
            <person name="Kuo A."/>
            <person name="Drula E."/>
            <person name="Varga T."/>
            <person name="Kohler A."/>
            <person name="Feng B."/>
            <person name="Cao Y."/>
            <person name="Lipzen A."/>
            <person name="Daum C."/>
            <person name="Hundley H."/>
            <person name="Pangilinan J."/>
            <person name="Johnson J."/>
            <person name="Barry K."/>
            <person name="LaButti K."/>
            <person name="Ng V."/>
            <person name="Ahrendt S."/>
            <person name="Min B."/>
            <person name="Choi I.G."/>
            <person name="Park H."/>
            <person name="Plett J.M."/>
            <person name="Magnuson J."/>
            <person name="Spatafora J.W."/>
            <person name="Nagy L.G."/>
            <person name="Henrissat B."/>
            <person name="Grigoriev I.V."/>
            <person name="Yang Z.L."/>
            <person name="Xu J."/>
            <person name="Martin F.M."/>
        </authorList>
    </citation>
    <scope>NUCLEOTIDE SEQUENCE</scope>
    <source>
        <strain evidence="3">KKN 215</strain>
    </source>
</reference>
<dbReference type="InterPro" id="IPR011990">
    <property type="entry name" value="TPR-like_helical_dom_sf"/>
</dbReference>
<organism evidence="3 4">
    <name type="scientific">Cristinia sonorae</name>
    <dbReference type="NCBI Taxonomy" id="1940300"/>
    <lineage>
        <taxon>Eukaryota</taxon>
        <taxon>Fungi</taxon>
        <taxon>Dikarya</taxon>
        <taxon>Basidiomycota</taxon>
        <taxon>Agaricomycotina</taxon>
        <taxon>Agaricomycetes</taxon>
        <taxon>Agaricomycetidae</taxon>
        <taxon>Agaricales</taxon>
        <taxon>Pleurotineae</taxon>
        <taxon>Stephanosporaceae</taxon>
        <taxon>Cristinia</taxon>
    </lineage>
</organism>
<keyword evidence="1" id="KW-0880">Kelch repeat</keyword>